<evidence type="ECO:0000313" key="1">
    <source>
        <dbReference type="EMBL" id="KAJ1123963.1"/>
    </source>
</evidence>
<evidence type="ECO:0008006" key="3">
    <source>
        <dbReference type="Google" id="ProtNLM"/>
    </source>
</evidence>
<protein>
    <recommendedName>
        <fullName evidence="3">MHC class I antigen</fullName>
    </recommendedName>
</protein>
<name>A0AAV7PBM0_PLEWA</name>
<reference evidence="1" key="1">
    <citation type="journal article" date="2022" name="bioRxiv">
        <title>Sequencing and chromosome-scale assembly of the giantPleurodeles waltlgenome.</title>
        <authorList>
            <person name="Brown T."/>
            <person name="Elewa A."/>
            <person name="Iarovenko S."/>
            <person name="Subramanian E."/>
            <person name="Araus A.J."/>
            <person name="Petzold A."/>
            <person name="Susuki M."/>
            <person name="Suzuki K.-i.T."/>
            <person name="Hayashi T."/>
            <person name="Toyoda A."/>
            <person name="Oliveira C."/>
            <person name="Osipova E."/>
            <person name="Leigh N.D."/>
            <person name="Simon A."/>
            <person name="Yun M.H."/>
        </authorList>
    </citation>
    <scope>NUCLEOTIDE SEQUENCE</scope>
    <source>
        <strain evidence="1">20211129_DDA</strain>
        <tissue evidence="1">Liver</tissue>
    </source>
</reference>
<sequence length="94" mass="10311">MPLVPLTTGTRLCLSWHFYGKHGRAVAGYEGESGKVTFYDDSVGSFEHDLVYACDAGVRHTVNAALAQAIQTIKHHLFGFAEQQGWVPQSSSQE</sequence>
<dbReference type="EMBL" id="JANPWB010000011">
    <property type="protein sequence ID" value="KAJ1123963.1"/>
    <property type="molecule type" value="Genomic_DNA"/>
</dbReference>
<organism evidence="1 2">
    <name type="scientific">Pleurodeles waltl</name>
    <name type="common">Iberian ribbed newt</name>
    <dbReference type="NCBI Taxonomy" id="8319"/>
    <lineage>
        <taxon>Eukaryota</taxon>
        <taxon>Metazoa</taxon>
        <taxon>Chordata</taxon>
        <taxon>Craniata</taxon>
        <taxon>Vertebrata</taxon>
        <taxon>Euteleostomi</taxon>
        <taxon>Amphibia</taxon>
        <taxon>Batrachia</taxon>
        <taxon>Caudata</taxon>
        <taxon>Salamandroidea</taxon>
        <taxon>Salamandridae</taxon>
        <taxon>Pleurodelinae</taxon>
        <taxon>Pleurodeles</taxon>
    </lineage>
</organism>
<keyword evidence="2" id="KW-1185">Reference proteome</keyword>
<dbReference type="AlphaFoldDB" id="A0AAV7PBM0"/>
<gene>
    <name evidence="1" type="ORF">NDU88_002430</name>
</gene>
<accession>A0AAV7PBM0</accession>
<evidence type="ECO:0000313" key="2">
    <source>
        <dbReference type="Proteomes" id="UP001066276"/>
    </source>
</evidence>
<comment type="caution">
    <text evidence="1">The sequence shown here is derived from an EMBL/GenBank/DDBJ whole genome shotgun (WGS) entry which is preliminary data.</text>
</comment>
<dbReference type="Proteomes" id="UP001066276">
    <property type="component" value="Chromosome 7"/>
</dbReference>
<proteinExistence type="predicted"/>